<dbReference type="Proteomes" id="UP001057402">
    <property type="component" value="Chromosome 4"/>
</dbReference>
<proteinExistence type="predicted"/>
<name>A0ACB9R3X3_9MYRT</name>
<keyword evidence="2" id="KW-1185">Reference proteome</keyword>
<dbReference type="EMBL" id="CM042883">
    <property type="protein sequence ID" value="KAI4373603.1"/>
    <property type="molecule type" value="Genomic_DNA"/>
</dbReference>
<accession>A0ACB9R3X3</accession>
<gene>
    <name evidence="1" type="ORF">MLD38_011712</name>
</gene>
<evidence type="ECO:0000313" key="2">
    <source>
        <dbReference type="Proteomes" id="UP001057402"/>
    </source>
</evidence>
<organism evidence="1 2">
    <name type="scientific">Melastoma candidum</name>
    <dbReference type="NCBI Taxonomy" id="119954"/>
    <lineage>
        <taxon>Eukaryota</taxon>
        <taxon>Viridiplantae</taxon>
        <taxon>Streptophyta</taxon>
        <taxon>Embryophyta</taxon>
        <taxon>Tracheophyta</taxon>
        <taxon>Spermatophyta</taxon>
        <taxon>Magnoliopsida</taxon>
        <taxon>eudicotyledons</taxon>
        <taxon>Gunneridae</taxon>
        <taxon>Pentapetalae</taxon>
        <taxon>rosids</taxon>
        <taxon>malvids</taxon>
        <taxon>Myrtales</taxon>
        <taxon>Melastomataceae</taxon>
        <taxon>Melastomatoideae</taxon>
        <taxon>Melastomateae</taxon>
        <taxon>Melastoma</taxon>
    </lineage>
</organism>
<reference evidence="2" key="1">
    <citation type="journal article" date="2023" name="Front. Plant Sci.">
        <title>Chromosomal-level genome assembly of Melastoma candidum provides insights into trichome evolution.</title>
        <authorList>
            <person name="Zhong Y."/>
            <person name="Wu W."/>
            <person name="Sun C."/>
            <person name="Zou P."/>
            <person name="Liu Y."/>
            <person name="Dai S."/>
            <person name="Zhou R."/>
        </authorList>
    </citation>
    <scope>NUCLEOTIDE SEQUENCE [LARGE SCALE GENOMIC DNA]</scope>
</reference>
<sequence>MQSHFYLPGRFQFLCITSPSCNRSFCFCSINIQVSESWSYPPLNDTAEAVARVRETLEKRGWRLRT</sequence>
<comment type="caution">
    <text evidence="1">The sequence shown here is derived from an EMBL/GenBank/DDBJ whole genome shotgun (WGS) entry which is preliminary data.</text>
</comment>
<protein>
    <submittedName>
        <fullName evidence="1">Uncharacterized protein</fullName>
    </submittedName>
</protein>
<evidence type="ECO:0000313" key="1">
    <source>
        <dbReference type="EMBL" id="KAI4373603.1"/>
    </source>
</evidence>